<proteinExistence type="predicted"/>
<evidence type="ECO:0000256" key="1">
    <source>
        <dbReference type="SAM" id="Phobius"/>
    </source>
</evidence>
<dbReference type="AlphaFoldDB" id="A0A6M1SS05"/>
<evidence type="ECO:0000313" key="3">
    <source>
        <dbReference type="Proteomes" id="UP000473278"/>
    </source>
</evidence>
<feature type="transmembrane region" description="Helical" evidence="1">
    <location>
        <begin position="21"/>
        <end position="45"/>
    </location>
</feature>
<comment type="caution">
    <text evidence="2">The sequence shown here is derived from an EMBL/GenBank/DDBJ whole genome shotgun (WGS) entry which is preliminary data.</text>
</comment>
<keyword evidence="1" id="KW-0472">Membrane</keyword>
<gene>
    <name evidence="2" type="ORF">G3570_03080</name>
</gene>
<accession>A0A6M1SS05</accession>
<keyword evidence="1" id="KW-0812">Transmembrane</keyword>
<organism evidence="2 3">
    <name type="scientific">Halalkalibaculum roseum</name>
    <dbReference type="NCBI Taxonomy" id="2709311"/>
    <lineage>
        <taxon>Bacteria</taxon>
        <taxon>Pseudomonadati</taxon>
        <taxon>Balneolota</taxon>
        <taxon>Balneolia</taxon>
        <taxon>Balneolales</taxon>
        <taxon>Balneolaceae</taxon>
        <taxon>Halalkalibaculum</taxon>
    </lineage>
</organism>
<dbReference type="Proteomes" id="UP000473278">
    <property type="component" value="Unassembled WGS sequence"/>
</dbReference>
<reference evidence="2 3" key="1">
    <citation type="submission" date="2020-02" db="EMBL/GenBank/DDBJ databases">
        <title>Balneolaceae bacterium YR4-1, complete genome.</title>
        <authorList>
            <person name="Li Y."/>
            <person name="Wu S."/>
        </authorList>
    </citation>
    <scope>NUCLEOTIDE SEQUENCE [LARGE SCALE GENOMIC DNA]</scope>
    <source>
        <strain evidence="2 3">YR4-1</strain>
    </source>
</reference>
<keyword evidence="3" id="KW-1185">Reference proteome</keyword>
<sequence>MTGCKFILYKVSKITGYQKSLIIYIMIWVKTALLSLVYFITYVAFTGNNSHEVTSEKPEGHVVDNFSIEELIAEKKADYKEAPIASLKLRSTWIYEKGAGITPEGSIRRNYSDLFSHYDSRFICWEITLEHPSYDTNRNLDFTFQLFDQAGNQVTKNKADSWIPANSEFSDHSACWGWPYPNNWSPGKYTFDVKTIVSSSSQSDDFSATIDFTMY</sequence>
<dbReference type="EMBL" id="JAALLT010000001">
    <property type="protein sequence ID" value="NGP75600.1"/>
    <property type="molecule type" value="Genomic_DNA"/>
</dbReference>
<name>A0A6M1SS05_9BACT</name>
<protein>
    <submittedName>
        <fullName evidence="2">Uncharacterized protein</fullName>
    </submittedName>
</protein>
<keyword evidence="1" id="KW-1133">Transmembrane helix</keyword>
<evidence type="ECO:0000313" key="2">
    <source>
        <dbReference type="EMBL" id="NGP75600.1"/>
    </source>
</evidence>